<keyword evidence="3" id="KW-1185">Reference proteome</keyword>
<evidence type="ECO:0000313" key="2">
    <source>
        <dbReference type="EMBL" id="KAK9739436.1"/>
    </source>
</evidence>
<feature type="compositionally biased region" description="Polar residues" evidence="1">
    <location>
        <begin position="23"/>
        <end position="34"/>
    </location>
</feature>
<comment type="caution">
    <text evidence="2">The sequence shown here is derived from an EMBL/GenBank/DDBJ whole genome shotgun (WGS) entry which is preliminary data.</text>
</comment>
<protein>
    <submittedName>
        <fullName evidence="2">Uncharacterized protein</fullName>
    </submittedName>
</protein>
<organism evidence="2 3">
    <name type="scientific">Popillia japonica</name>
    <name type="common">Japanese beetle</name>
    <dbReference type="NCBI Taxonomy" id="7064"/>
    <lineage>
        <taxon>Eukaryota</taxon>
        <taxon>Metazoa</taxon>
        <taxon>Ecdysozoa</taxon>
        <taxon>Arthropoda</taxon>
        <taxon>Hexapoda</taxon>
        <taxon>Insecta</taxon>
        <taxon>Pterygota</taxon>
        <taxon>Neoptera</taxon>
        <taxon>Endopterygota</taxon>
        <taxon>Coleoptera</taxon>
        <taxon>Polyphaga</taxon>
        <taxon>Scarabaeiformia</taxon>
        <taxon>Scarabaeidae</taxon>
        <taxon>Rutelinae</taxon>
        <taxon>Popillia</taxon>
    </lineage>
</organism>
<feature type="region of interest" description="Disordered" evidence="1">
    <location>
        <begin position="16"/>
        <end position="70"/>
    </location>
</feature>
<evidence type="ECO:0000256" key="1">
    <source>
        <dbReference type="SAM" id="MobiDB-lite"/>
    </source>
</evidence>
<dbReference type="EMBL" id="JASPKY010000075">
    <property type="protein sequence ID" value="KAK9739436.1"/>
    <property type="molecule type" value="Genomic_DNA"/>
</dbReference>
<reference evidence="2 3" key="1">
    <citation type="journal article" date="2024" name="BMC Genomics">
        <title>De novo assembly and annotation of Popillia japonica's genome with initial clues to its potential as an invasive pest.</title>
        <authorList>
            <person name="Cucini C."/>
            <person name="Boschi S."/>
            <person name="Funari R."/>
            <person name="Cardaioli E."/>
            <person name="Iannotti N."/>
            <person name="Marturano G."/>
            <person name="Paoli F."/>
            <person name="Bruttini M."/>
            <person name="Carapelli A."/>
            <person name="Frati F."/>
            <person name="Nardi F."/>
        </authorList>
    </citation>
    <scope>NUCLEOTIDE SEQUENCE [LARGE SCALE GENOMIC DNA]</scope>
    <source>
        <strain evidence="2">DMR45628</strain>
    </source>
</reference>
<evidence type="ECO:0000313" key="3">
    <source>
        <dbReference type="Proteomes" id="UP001458880"/>
    </source>
</evidence>
<accession>A0AAW1LW29</accession>
<dbReference type="AlphaFoldDB" id="A0AAW1LW29"/>
<sequence length="127" mass="14466">MPMDKFINSTGELDDILTMLGTKKQSQQPTNSLSPKPEPSRPPEVQKSIHSGSLHSNTNEEPRTTIPITEMPIDTQKIQIFIEDHIYPAEVFFDTDNGKMIYQAKVNKERMAEDLLQLVKDIMIQLP</sequence>
<proteinExistence type="predicted"/>
<dbReference type="Proteomes" id="UP001458880">
    <property type="component" value="Unassembled WGS sequence"/>
</dbReference>
<feature type="compositionally biased region" description="Polar residues" evidence="1">
    <location>
        <begin position="48"/>
        <end position="57"/>
    </location>
</feature>
<name>A0AAW1LW29_POPJA</name>
<gene>
    <name evidence="2" type="ORF">QE152_g9054</name>
</gene>